<feature type="region of interest" description="Disordered" evidence="2">
    <location>
        <begin position="87"/>
        <end position="120"/>
    </location>
</feature>
<gene>
    <name evidence="4" type="ORF">KQI86_02430</name>
</gene>
<protein>
    <submittedName>
        <fullName evidence="4">BMC domain-containing protein</fullName>
    </submittedName>
</protein>
<sequence length="213" mass="24057">MYKSLGLIEVKGLLGAIEAADSALKAANVNLMGLEKVKGGIVTVKLTGDVDAVKAAVDAGVASVEALGVFLTSHVIPRLHEETLKILPKMNEKKDENHSNKNKDLKSKNQESVKEEKKQIDKEEIQVIENKEEVDIEEINVNRMNTNKIDDLKESEKSKNEYKEDELLEMKVEDLRKLARELKLPTMTNKQIKFGKKDELIKQILNFYRKGDN</sequence>
<name>A0ABS6ED99_9CLOT</name>
<evidence type="ECO:0000256" key="2">
    <source>
        <dbReference type="SAM" id="MobiDB-lite"/>
    </source>
</evidence>
<proteinExistence type="inferred from homology"/>
<dbReference type="CDD" id="cd07045">
    <property type="entry name" value="BMC_CcmK_like"/>
    <property type="match status" value="1"/>
</dbReference>
<dbReference type="InterPro" id="IPR050575">
    <property type="entry name" value="BMC_shell"/>
</dbReference>
<reference evidence="4 5" key="1">
    <citation type="submission" date="2021-06" db="EMBL/GenBank/DDBJ databases">
        <authorList>
            <person name="Sun Q."/>
            <person name="Li D."/>
        </authorList>
    </citation>
    <scope>NUCLEOTIDE SEQUENCE [LARGE SCALE GENOMIC DNA]</scope>
    <source>
        <strain evidence="4 5">MSJ-11</strain>
    </source>
</reference>
<comment type="caution">
    <text evidence="4">The sequence shown here is derived from an EMBL/GenBank/DDBJ whole genome shotgun (WGS) entry which is preliminary data.</text>
</comment>
<evidence type="ECO:0000313" key="5">
    <source>
        <dbReference type="Proteomes" id="UP000726170"/>
    </source>
</evidence>
<organism evidence="4 5">
    <name type="scientific">Clostridium mobile</name>
    <dbReference type="NCBI Taxonomy" id="2841512"/>
    <lineage>
        <taxon>Bacteria</taxon>
        <taxon>Bacillati</taxon>
        <taxon>Bacillota</taxon>
        <taxon>Clostridia</taxon>
        <taxon>Eubacteriales</taxon>
        <taxon>Clostridiaceae</taxon>
        <taxon>Clostridium</taxon>
    </lineage>
</organism>
<dbReference type="SMART" id="SM00877">
    <property type="entry name" value="BMC"/>
    <property type="match status" value="1"/>
</dbReference>
<dbReference type="PANTHER" id="PTHR33941">
    <property type="entry name" value="PROPANEDIOL UTILIZATION PROTEIN PDUA"/>
    <property type="match status" value="1"/>
</dbReference>
<evidence type="ECO:0000259" key="3">
    <source>
        <dbReference type="PROSITE" id="PS51930"/>
    </source>
</evidence>
<dbReference type="Proteomes" id="UP000726170">
    <property type="component" value="Unassembled WGS sequence"/>
</dbReference>
<dbReference type="EMBL" id="JAHLQF010000001">
    <property type="protein sequence ID" value="MBU5483166.1"/>
    <property type="molecule type" value="Genomic_DNA"/>
</dbReference>
<feature type="domain" description="BMC" evidence="3">
    <location>
        <begin position="4"/>
        <end position="88"/>
    </location>
</feature>
<keyword evidence="5" id="KW-1185">Reference proteome</keyword>
<evidence type="ECO:0000256" key="1">
    <source>
        <dbReference type="PROSITE-ProRule" id="PRU01278"/>
    </source>
</evidence>
<dbReference type="InterPro" id="IPR044872">
    <property type="entry name" value="CcmK/CsoS1_BMC"/>
</dbReference>
<dbReference type="RefSeq" id="WP_216437566.1">
    <property type="nucleotide sequence ID" value="NZ_JAHLQF010000001.1"/>
</dbReference>
<comment type="similarity">
    <text evidence="1">Belongs to the bacterial microcompartments protein family.</text>
</comment>
<evidence type="ECO:0000313" key="4">
    <source>
        <dbReference type="EMBL" id="MBU5483166.1"/>
    </source>
</evidence>
<dbReference type="PANTHER" id="PTHR33941:SF11">
    <property type="entry name" value="BACTERIAL MICROCOMPARTMENT SHELL PROTEIN PDUJ"/>
    <property type="match status" value="1"/>
</dbReference>
<accession>A0ABS6ED99</accession>
<dbReference type="InterPro" id="IPR000249">
    <property type="entry name" value="BMC_dom"/>
</dbReference>
<dbReference type="Pfam" id="PF00936">
    <property type="entry name" value="BMC"/>
    <property type="match status" value="1"/>
</dbReference>
<dbReference type="PROSITE" id="PS51930">
    <property type="entry name" value="BMC_2"/>
    <property type="match status" value="1"/>
</dbReference>